<dbReference type="GO" id="GO:0008932">
    <property type="term" value="F:lytic endotransglycosylase activity"/>
    <property type="evidence" value="ECO:0007669"/>
    <property type="project" value="UniProtKB-UniRule"/>
</dbReference>
<dbReference type="PANTHER" id="PTHR30518:SF2">
    <property type="entry name" value="ENDOLYTIC MUREIN TRANSGLYCOSYLASE"/>
    <property type="match status" value="1"/>
</dbReference>
<accession>A0A0D8IAR2</accession>
<sequence>MKKFAWFLFILIMLSFGTYYYLPSYLSTTSNTATIEITVPEGASLNYVADLLYKEGVIKSKLWFKYQSQQEGIDRNIKPGSYTLHPNIDFEEIFSLLQKGTLEKPIIVTIPEGFTLYQIAKRTEAVGLGTAEEFIEATKQYFDRKEYNFDTEKVFYEMEGYLYPDTYYFSEKQTVSDVVNTLAKTMEAVFTEEYLKQADEMNLSVHEVLTIASLIEREAYHDQERAAISGVIYNRLKRNMLLQIDATVIYGIGKGQEHISRVLYAHLEDPSPFNTYRTQGLPPGPIAAPSKASIHAALYPEDHDYLYYVLGEGGHVFSKTYREHEINVANYRRMVNQN</sequence>
<protein>
    <recommendedName>
        <fullName evidence="1">Endolytic murein transglycosylase</fullName>
        <ecNumber evidence="1">4.2.2.29</ecNumber>
    </recommendedName>
    <alternativeName>
        <fullName evidence="1">Peptidoglycan lytic transglycosylase</fullName>
    </alternativeName>
    <alternativeName>
        <fullName evidence="1">Peptidoglycan polymerization terminase</fullName>
    </alternativeName>
</protein>
<dbReference type="PANTHER" id="PTHR30518">
    <property type="entry name" value="ENDOLYTIC MUREIN TRANSGLYCOSYLASE"/>
    <property type="match status" value="1"/>
</dbReference>
<dbReference type="NCBIfam" id="TIGR00247">
    <property type="entry name" value="endolytic transglycosylase MltG"/>
    <property type="match status" value="1"/>
</dbReference>
<dbReference type="RefSeq" id="WP_044824566.1">
    <property type="nucleotide sequence ID" value="NZ_CP009687.1"/>
</dbReference>
<keyword evidence="1" id="KW-1133">Transmembrane helix</keyword>
<dbReference type="Proteomes" id="UP000035704">
    <property type="component" value="Chromosome"/>
</dbReference>
<dbReference type="STRING" id="84022.CACET_c00430"/>
<organism evidence="2 3">
    <name type="scientific">Clostridium aceticum</name>
    <dbReference type="NCBI Taxonomy" id="84022"/>
    <lineage>
        <taxon>Bacteria</taxon>
        <taxon>Bacillati</taxon>
        <taxon>Bacillota</taxon>
        <taxon>Clostridia</taxon>
        <taxon>Eubacteriales</taxon>
        <taxon>Clostridiaceae</taxon>
        <taxon>Clostridium</taxon>
    </lineage>
</organism>
<keyword evidence="1" id="KW-0961">Cell wall biogenesis/degradation</keyword>
<keyword evidence="1" id="KW-0812">Transmembrane</keyword>
<dbReference type="InterPro" id="IPR003770">
    <property type="entry name" value="MLTG-like"/>
</dbReference>
<comment type="catalytic activity">
    <reaction evidence="1">
        <text>a peptidoglycan chain = a peptidoglycan chain with N-acetyl-1,6-anhydromuramyl-[peptide] at the reducing end + a peptidoglycan chain with N-acetylglucosamine at the non-reducing end.</text>
        <dbReference type="EC" id="4.2.2.29"/>
    </reaction>
</comment>
<dbReference type="Gene3D" id="3.30.1490.480">
    <property type="entry name" value="Endolytic murein transglycosylase"/>
    <property type="match status" value="1"/>
</dbReference>
<keyword evidence="1 2" id="KW-0456">Lyase</keyword>
<proteinExistence type="inferred from homology"/>
<keyword evidence="1" id="KW-1003">Cell membrane</keyword>
<dbReference type="OrthoDB" id="9814591at2"/>
<dbReference type="GO" id="GO:0071555">
    <property type="term" value="P:cell wall organization"/>
    <property type="evidence" value="ECO:0007669"/>
    <property type="project" value="UniProtKB-KW"/>
</dbReference>
<feature type="site" description="Important for catalytic activity" evidence="1">
    <location>
        <position position="218"/>
    </location>
</feature>
<dbReference type="EMBL" id="CP009687">
    <property type="protein sequence ID" value="AKL93561.1"/>
    <property type="molecule type" value="Genomic_DNA"/>
</dbReference>
<dbReference type="AlphaFoldDB" id="A0A0D8IAR2"/>
<dbReference type="PATRIC" id="fig|84022.5.peg.3906"/>
<evidence type="ECO:0000313" key="3">
    <source>
        <dbReference type="Proteomes" id="UP000035704"/>
    </source>
</evidence>
<dbReference type="EC" id="4.2.2.29" evidence="1"/>
<name>A0A0D8IAR2_9CLOT</name>
<dbReference type="GO" id="GO:0009252">
    <property type="term" value="P:peptidoglycan biosynthetic process"/>
    <property type="evidence" value="ECO:0007669"/>
    <property type="project" value="UniProtKB-UniRule"/>
</dbReference>
<evidence type="ECO:0000313" key="2">
    <source>
        <dbReference type="EMBL" id="AKL93561.1"/>
    </source>
</evidence>
<dbReference type="KEGG" id="cace:CACET_c00430"/>
<keyword evidence="3" id="KW-1185">Reference proteome</keyword>
<dbReference type="CDD" id="cd08010">
    <property type="entry name" value="MltG_like"/>
    <property type="match status" value="1"/>
</dbReference>
<comment type="function">
    <text evidence="1">Functions as a peptidoglycan terminase that cleaves nascent peptidoglycan strands endolytically to terminate their elongation.</text>
</comment>
<dbReference type="HAMAP" id="MF_02065">
    <property type="entry name" value="MltG"/>
    <property type="match status" value="1"/>
</dbReference>
<gene>
    <name evidence="2" type="primary">pabC1</name>
    <name evidence="1" type="synonym">mltG</name>
    <name evidence="2" type="ORF">CACET_c00430</name>
</gene>
<dbReference type="Pfam" id="PF02618">
    <property type="entry name" value="YceG"/>
    <property type="match status" value="1"/>
</dbReference>
<keyword evidence="1" id="KW-0472">Membrane</keyword>
<dbReference type="Gene3D" id="3.30.160.60">
    <property type="entry name" value="Classic Zinc Finger"/>
    <property type="match status" value="1"/>
</dbReference>
<comment type="similarity">
    <text evidence="1">Belongs to the transglycosylase MltG family.</text>
</comment>
<evidence type="ECO:0000256" key="1">
    <source>
        <dbReference type="HAMAP-Rule" id="MF_02065"/>
    </source>
</evidence>
<dbReference type="GO" id="GO:0005886">
    <property type="term" value="C:plasma membrane"/>
    <property type="evidence" value="ECO:0007669"/>
    <property type="project" value="UniProtKB-UniRule"/>
</dbReference>
<reference evidence="2 3" key="1">
    <citation type="submission" date="2014-10" db="EMBL/GenBank/DDBJ databases">
        <title>Genome sequence of Clostridium aceticum DSM 1496.</title>
        <authorList>
            <person name="Poehlein A."/>
            <person name="Schiel-Bengelsdorf B."/>
            <person name="Gottschalk G."/>
            <person name="Duerre P."/>
            <person name="Daniel R."/>
        </authorList>
    </citation>
    <scope>NUCLEOTIDE SEQUENCE [LARGE SCALE GENOMIC DNA]</scope>
    <source>
        <strain evidence="2 3">DSM 1496</strain>
    </source>
</reference>